<dbReference type="CDD" id="cd08414">
    <property type="entry name" value="PBP2_LTTR_aromatics_like"/>
    <property type="match status" value="1"/>
</dbReference>
<dbReference type="GO" id="GO:0032993">
    <property type="term" value="C:protein-DNA complex"/>
    <property type="evidence" value="ECO:0007669"/>
    <property type="project" value="TreeGrafter"/>
</dbReference>
<dbReference type="InterPro" id="IPR005119">
    <property type="entry name" value="LysR_subst-bd"/>
</dbReference>
<organism evidence="6 7">
    <name type="scientific">Nesterenkonia cremea</name>
    <dbReference type="NCBI Taxonomy" id="1882340"/>
    <lineage>
        <taxon>Bacteria</taxon>
        <taxon>Bacillati</taxon>
        <taxon>Actinomycetota</taxon>
        <taxon>Actinomycetes</taxon>
        <taxon>Micrococcales</taxon>
        <taxon>Micrococcaceae</taxon>
        <taxon>Nesterenkonia</taxon>
    </lineage>
</organism>
<dbReference type="PRINTS" id="PR00039">
    <property type="entry name" value="HTHLYSR"/>
</dbReference>
<dbReference type="Proteomes" id="UP000633136">
    <property type="component" value="Unassembled WGS sequence"/>
</dbReference>
<dbReference type="InterPro" id="IPR036390">
    <property type="entry name" value="WH_DNA-bd_sf"/>
</dbReference>
<dbReference type="Pfam" id="PF00126">
    <property type="entry name" value="HTH_1"/>
    <property type="match status" value="1"/>
</dbReference>
<protein>
    <submittedName>
        <fullName evidence="6">LysR family transcriptional regulator</fullName>
    </submittedName>
</protein>
<dbReference type="PANTHER" id="PTHR30346:SF0">
    <property type="entry name" value="HCA OPERON TRANSCRIPTIONAL ACTIVATOR HCAR"/>
    <property type="match status" value="1"/>
</dbReference>
<evidence type="ECO:0000256" key="4">
    <source>
        <dbReference type="ARBA" id="ARBA00023163"/>
    </source>
</evidence>
<dbReference type="Pfam" id="PF03466">
    <property type="entry name" value="LysR_substrate"/>
    <property type="match status" value="1"/>
</dbReference>
<evidence type="ECO:0000256" key="2">
    <source>
        <dbReference type="ARBA" id="ARBA00023015"/>
    </source>
</evidence>
<keyword evidence="2" id="KW-0805">Transcription regulation</keyword>
<dbReference type="InterPro" id="IPR036388">
    <property type="entry name" value="WH-like_DNA-bd_sf"/>
</dbReference>
<reference evidence="6" key="1">
    <citation type="journal article" date="2014" name="Int. J. Syst. Evol. Microbiol.">
        <title>Complete genome sequence of Corynebacterium casei LMG S-19264T (=DSM 44701T), isolated from a smear-ripened cheese.</title>
        <authorList>
            <consortium name="US DOE Joint Genome Institute (JGI-PGF)"/>
            <person name="Walter F."/>
            <person name="Albersmeier A."/>
            <person name="Kalinowski J."/>
            <person name="Ruckert C."/>
        </authorList>
    </citation>
    <scope>NUCLEOTIDE SEQUENCE</scope>
    <source>
        <strain evidence="6">CGMCC 1.15388</strain>
    </source>
</reference>
<feature type="domain" description="HTH lysR-type" evidence="5">
    <location>
        <begin position="2"/>
        <end position="59"/>
    </location>
</feature>
<dbReference type="PANTHER" id="PTHR30346">
    <property type="entry name" value="TRANSCRIPTIONAL DUAL REGULATOR HCAR-RELATED"/>
    <property type="match status" value="1"/>
</dbReference>
<dbReference type="SUPFAM" id="SSF53850">
    <property type="entry name" value="Periplasmic binding protein-like II"/>
    <property type="match status" value="1"/>
</dbReference>
<sequence>MVELRHLTYFVAVAQERHFGNAARRLQMAQPPLSQQIRAFESQLGVKLFERTTRSVALTAAGEFLLQRAEVLLTELEALEGDVRRVHAGAQGILRMGSTGSAAYQVLPRVLREARRRMPRLELEIRGEILNPEIVDGLLCHQLDVALLRLPVSSAELSVEVIQPDELHLAMPEDHPLAAEDEVSVEDLRGEPLVSYPRDSAVAMLTAELCRRAGFQPQILQVVSETSTLVSLVAGGGCSAVVPAPVSALGTPGVVFRQLAERPAVDLAMAWRSADDRPLLHSLLDVIRTSLPLRKDDEAR</sequence>
<dbReference type="AlphaFoldDB" id="A0A917ER67"/>
<dbReference type="GO" id="GO:0003677">
    <property type="term" value="F:DNA binding"/>
    <property type="evidence" value="ECO:0007669"/>
    <property type="project" value="UniProtKB-KW"/>
</dbReference>
<dbReference type="Gene3D" id="3.40.190.10">
    <property type="entry name" value="Periplasmic binding protein-like II"/>
    <property type="match status" value="2"/>
</dbReference>
<proteinExistence type="inferred from homology"/>
<gene>
    <name evidence="6" type="ORF">GCM10011401_22220</name>
</gene>
<evidence type="ECO:0000313" key="7">
    <source>
        <dbReference type="Proteomes" id="UP000633136"/>
    </source>
</evidence>
<evidence type="ECO:0000313" key="6">
    <source>
        <dbReference type="EMBL" id="GGE74538.1"/>
    </source>
</evidence>
<accession>A0A917ER67</accession>
<dbReference type="FunFam" id="1.10.10.10:FF:000001">
    <property type="entry name" value="LysR family transcriptional regulator"/>
    <property type="match status" value="1"/>
</dbReference>
<evidence type="ECO:0000256" key="3">
    <source>
        <dbReference type="ARBA" id="ARBA00023125"/>
    </source>
</evidence>
<comment type="caution">
    <text evidence="6">The sequence shown here is derived from an EMBL/GenBank/DDBJ whole genome shotgun (WGS) entry which is preliminary data.</text>
</comment>
<keyword evidence="4" id="KW-0804">Transcription</keyword>
<dbReference type="InterPro" id="IPR000847">
    <property type="entry name" value="LysR_HTH_N"/>
</dbReference>
<evidence type="ECO:0000259" key="5">
    <source>
        <dbReference type="PROSITE" id="PS50931"/>
    </source>
</evidence>
<dbReference type="GO" id="GO:0003700">
    <property type="term" value="F:DNA-binding transcription factor activity"/>
    <property type="evidence" value="ECO:0007669"/>
    <property type="project" value="InterPro"/>
</dbReference>
<evidence type="ECO:0000256" key="1">
    <source>
        <dbReference type="ARBA" id="ARBA00009437"/>
    </source>
</evidence>
<reference evidence="6" key="2">
    <citation type="submission" date="2020-09" db="EMBL/GenBank/DDBJ databases">
        <authorList>
            <person name="Sun Q."/>
            <person name="Zhou Y."/>
        </authorList>
    </citation>
    <scope>NUCLEOTIDE SEQUENCE</scope>
    <source>
        <strain evidence="6">CGMCC 1.15388</strain>
    </source>
</reference>
<keyword evidence="7" id="KW-1185">Reference proteome</keyword>
<dbReference type="Gene3D" id="1.10.10.10">
    <property type="entry name" value="Winged helix-like DNA-binding domain superfamily/Winged helix DNA-binding domain"/>
    <property type="match status" value="1"/>
</dbReference>
<comment type="similarity">
    <text evidence="1">Belongs to the LysR transcriptional regulatory family.</text>
</comment>
<dbReference type="EMBL" id="BMIS01000011">
    <property type="protein sequence ID" value="GGE74538.1"/>
    <property type="molecule type" value="Genomic_DNA"/>
</dbReference>
<dbReference type="PROSITE" id="PS50931">
    <property type="entry name" value="HTH_LYSR"/>
    <property type="match status" value="1"/>
</dbReference>
<dbReference type="SUPFAM" id="SSF46785">
    <property type="entry name" value="Winged helix' DNA-binding domain"/>
    <property type="match status" value="1"/>
</dbReference>
<name>A0A917ER67_9MICC</name>
<keyword evidence="3" id="KW-0238">DNA-binding</keyword>